<dbReference type="NCBIfam" id="TIGR02751">
    <property type="entry name" value="PEPCase_arch"/>
    <property type="match status" value="1"/>
</dbReference>
<sequence length="536" mass="61091">MRRYPSCMATQHPDNSQKYITIQQEPEEAVRDLNLQEKGGLGIEEVMVDFEGKLTPYHQTSQITLGLINEGFIPGEDVFVTPRIPNAIKEPVFRQLMSIMSLVETNMLAYKQTGKQAIIETIIPMIETGEELIKIQERVNSIIELGNKNYDIEFPLNSIKLIPLMEGIPSLVNIDKIIDKYYRHLCSKDYKLKDLRVMIARSDSAMSYGIVSSVLAVRMAISKIHKWGQENDVEIAPILGCGSLPFRGHLSAKNIENTFKTYAGVKTFTIQSGLKYDHGTEETIEVVNKLKEHDYMEDFKILSEEEMDLMKEYIGIFSKHYIDIFTRVIKDVDGISKFIPKNRDRLASSKSGLQYVREAIDVSEVVELVKDTKLKEELLSLNTDVDCSVPRAITFTASMYTAGITPEFLGVGRGLREIKEKYGQEGIEKLLEFYPSLIDDLIFAAKYTNTKISKGIVNEECRDTYKEDFSLACDILGILAKDYPEEEFYHTLLKSVRPILLHLMGKEEDMFNDVEEEKKILKEWIVKLGKLRGSLG</sequence>
<gene>
    <name evidence="5" type="ORF">E5347_11695</name>
</gene>
<evidence type="ECO:0000256" key="3">
    <source>
        <dbReference type="ARBA" id="ARBA00023300"/>
    </source>
</evidence>
<name>A0A4S2DHT0_9CLOT</name>
<keyword evidence="3" id="KW-0120">Carbon dioxide fixation</keyword>
<evidence type="ECO:0000256" key="1">
    <source>
        <dbReference type="ARBA" id="ARBA00022842"/>
    </source>
</evidence>
<dbReference type="GO" id="GO:0008964">
    <property type="term" value="F:phosphoenolpyruvate carboxylase activity"/>
    <property type="evidence" value="ECO:0007669"/>
    <property type="project" value="UniProtKB-UniRule"/>
</dbReference>
<dbReference type="EMBL" id="SRYR01000006">
    <property type="protein sequence ID" value="TGY41669.1"/>
    <property type="molecule type" value="Genomic_DNA"/>
</dbReference>
<keyword evidence="2 5" id="KW-0456">Lyase</keyword>
<dbReference type="OrthoDB" id="5487470at2"/>
<organism evidence="5 6">
    <name type="scientific">Clostridium sartagoforme</name>
    <dbReference type="NCBI Taxonomy" id="84031"/>
    <lineage>
        <taxon>Bacteria</taxon>
        <taxon>Bacillati</taxon>
        <taxon>Bacillota</taxon>
        <taxon>Clostridia</taxon>
        <taxon>Eubacteriales</taxon>
        <taxon>Clostridiaceae</taxon>
        <taxon>Clostridium</taxon>
    </lineage>
</organism>
<dbReference type="RefSeq" id="WP_136007412.1">
    <property type="nucleotide sequence ID" value="NZ_SRYR01000006.1"/>
</dbReference>
<keyword evidence="6" id="KW-1185">Reference proteome</keyword>
<keyword evidence="1" id="KW-0460">Magnesium</keyword>
<evidence type="ECO:0000256" key="2">
    <source>
        <dbReference type="ARBA" id="ARBA00023239"/>
    </source>
</evidence>
<accession>A0A4S2DHT0</accession>
<dbReference type="Proteomes" id="UP000306888">
    <property type="component" value="Unassembled WGS sequence"/>
</dbReference>
<dbReference type="InterPro" id="IPR007566">
    <property type="entry name" value="PEP_COase_arc-type"/>
</dbReference>
<keyword evidence="5" id="KW-0670">Pyruvate</keyword>
<dbReference type="SUPFAM" id="SSF51621">
    <property type="entry name" value="Phosphoenolpyruvate/pyruvate domain"/>
    <property type="match status" value="1"/>
</dbReference>
<dbReference type="PIRSF" id="PIRSF006677">
    <property type="entry name" value="UCP006677"/>
    <property type="match status" value="1"/>
</dbReference>
<dbReference type="GO" id="GO:0006099">
    <property type="term" value="P:tricarboxylic acid cycle"/>
    <property type="evidence" value="ECO:0007669"/>
    <property type="project" value="InterPro"/>
</dbReference>
<evidence type="ECO:0000256" key="4">
    <source>
        <dbReference type="NCBIfam" id="TIGR02751"/>
    </source>
</evidence>
<reference evidence="5 6" key="1">
    <citation type="submission" date="2019-04" db="EMBL/GenBank/DDBJ databases">
        <title>Microbes associate with the intestines of laboratory mice.</title>
        <authorList>
            <person name="Navarre W."/>
            <person name="Wong E."/>
            <person name="Huang K."/>
            <person name="Tropini C."/>
            <person name="Ng K."/>
            <person name="Yu B."/>
        </authorList>
    </citation>
    <scope>NUCLEOTIDE SEQUENCE [LARGE SCALE GENOMIC DNA]</scope>
    <source>
        <strain evidence="5 6">NM50_B9-20</strain>
    </source>
</reference>
<comment type="caution">
    <text evidence="5">The sequence shown here is derived from an EMBL/GenBank/DDBJ whole genome shotgun (WGS) entry which is preliminary data.</text>
</comment>
<dbReference type="Pfam" id="PF14010">
    <property type="entry name" value="PEPcase_2"/>
    <property type="match status" value="1"/>
</dbReference>
<protein>
    <recommendedName>
        <fullName evidence="4">Phosphoenolpyruvate carboxylase</fullName>
        <ecNumber evidence="4">4.1.1.31</ecNumber>
    </recommendedName>
</protein>
<proteinExistence type="predicted"/>
<evidence type="ECO:0000313" key="6">
    <source>
        <dbReference type="Proteomes" id="UP000306888"/>
    </source>
</evidence>
<dbReference type="GO" id="GO:0015977">
    <property type="term" value="P:carbon fixation"/>
    <property type="evidence" value="ECO:0007669"/>
    <property type="project" value="UniProtKB-KW"/>
</dbReference>
<dbReference type="InterPro" id="IPR015813">
    <property type="entry name" value="Pyrv/PenolPyrv_kinase-like_dom"/>
</dbReference>
<dbReference type="AlphaFoldDB" id="A0A4S2DHT0"/>
<evidence type="ECO:0000313" key="5">
    <source>
        <dbReference type="EMBL" id="TGY41669.1"/>
    </source>
</evidence>
<dbReference type="EC" id="4.1.1.31" evidence="4"/>